<proteinExistence type="inferred from homology"/>
<dbReference type="SMART" id="SM00481">
    <property type="entry name" value="POLIIIAc"/>
    <property type="match status" value="1"/>
</dbReference>
<evidence type="ECO:0000256" key="3">
    <source>
        <dbReference type="ARBA" id="ARBA00022679"/>
    </source>
</evidence>
<keyword evidence="2 11" id="KW-0963">Cytoplasm</keyword>
<protein>
    <recommendedName>
        <fullName evidence="11">DNA polymerase III PolC-type</fullName>
        <shortName evidence="11">PolIII</shortName>
        <ecNumber evidence="11">2.7.7.7</ecNumber>
    </recommendedName>
</protein>
<dbReference type="HAMAP" id="MF_00356">
    <property type="entry name" value="DNApol_PolC"/>
    <property type="match status" value="1"/>
</dbReference>
<dbReference type="EC" id="2.7.7.7" evidence="11"/>
<feature type="domain" description="Polymerase/histidinol phosphatase N-terminal" evidence="13">
    <location>
        <begin position="354"/>
        <end position="426"/>
    </location>
</feature>
<keyword evidence="3 11" id="KW-0808">Transferase</keyword>
<dbReference type="InterPro" id="IPR003141">
    <property type="entry name" value="Pol/His_phosphatase_N"/>
</dbReference>
<evidence type="ECO:0000256" key="4">
    <source>
        <dbReference type="ARBA" id="ARBA00022695"/>
    </source>
</evidence>
<evidence type="ECO:0000259" key="12">
    <source>
        <dbReference type="SMART" id="SM00479"/>
    </source>
</evidence>
<dbReference type="GO" id="GO:0005737">
    <property type="term" value="C:cytoplasm"/>
    <property type="evidence" value="ECO:0007669"/>
    <property type="project" value="UniProtKB-SubCell"/>
</dbReference>
<keyword evidence="4 11" id="KW-0548">Nucleotidyltransferase</keyword>
<dbReference type="Gene3D" id="6.10.140.1510">
    <property type="match status" value="1"/>
</dbReference>
<evidence type="ECO:0000256" key="5">
    <source>
        <dbReference type="ARBA" id="ARBA00022705"/>
    </source>
</evidence>
<dbReference type="InterPro" id="IPR004013">
    <property type="entry name" value="PHP_dom"/>
</dbReference>
<evidence type="ECO:0000256" key="2">
    <source>
        <dbReference type="ARBA" id="ARBA00022490"/>
    </source>
</evidence>
<dbReference type="Pfam" id="PF00929">
    <property type="entry name" value="RNase_T"/>
    <property type="match status" value="1"/>
</dbReference>
<evidence type="ECO:0000256" key="1">
    <source>
        <dbReference type="ARBA" id="ARBA00003452"/>
    </source>
</evidence>
<dbReference type="FunFam" id="3.30.420.10:FF:000045">
    <property type="entry name" value="3'-5' exonuclease DinG"/>
    <property type="match status" value="1"/>
</dbReference>
<dbReference type="InterPro" id="IPR012340">
    <property type="entry name" value="NA-bd_OB-fold"/>
</dbReference>
<keyword evidence="9 11" id="KW-0239">DNA-directed DNA polymerase</keyword>
<dbReference type="InterPro" id="IPR012337">
    <property type="entry name" value="RNaseH-like_sf"/>
</dbReference>
<dbReference type="CDD" id="cd06127">
    <property type="entry name" value="DEDDh"/>
    <property type="match status" value="1"/>
</dbReference>
<keyword evidence="5 11" id="KW-0235">DNA replication</keyword>
<dbReference type="Pfam" id="PF17657">
    <property type="entry name" value="DNA_pol3_finger"/>
    <property type="match status" value="1"/>
</dbReference>
<dbReference type="CDD" id="cd07435">
    <property type="entry name" value="PHP_PolIIIA_POLC"/>
    <property type="match status" value="1"/>
</dbReference>
<feature type="domain" description="Exonuclease" evidence="12">
    <location>
        <begin position="443"/>
        <end position="609"/>
    </location>
</feature>
<evidence type="ECO:0000313" key="14">
    <source>
        <dbReference type="EMBL" id="MCU6704535.1"/>
    </source>
</evidence>
<comment type="similarity">
    <text evidence="11">Belongs to the DNA polymerase type-C family. PolC subfamily.</text>
</comment>
<dbReference type="GO" id="GO:0003887">
    <property type="term" value="F:DNA-directed DNA polymerase activity"/>
    <property type="evidence" value="ECO:0007669"/>
    <property type="project" value="UniProtKB-UniRule"/>
</dbReference>
<dbReference type="GO" id="GO:0006261">
    <property type="term" value="P:DNA-templated DNA replication"/>
    <property type="evidence" value="ECO:0007669"/>
    <property type="project" value="UniProtKB-UniRule"/>
</dbReference>
<dbReference type="Gene3D" id="3.20.20.140">
    <property type="entry name" value="Metal-dependent hydrolases"/>
    <property type="match status" value="2"/>
</dbReference>
<keyword evidence="7 11" id="KW-0378">Hydrolase</keyword>
<comment type="function">
    <text evidence="1 11">Required for replicative DNA synthesis. This DNA polymerase also exhibits 3' to 5' exonuclease activity.</text>
</comment>
<gene>
    <name evidence="11" type="primary">polC</name>
    <name evidence="14" type="ORF">OCV57_01175</name>
</gene>
<evidence type="ECO:0000256" key="7">
    <source>
        <dbReference type="ARBA" id="ARBA00022801"/>
    </source>
</evidence>
<dbReference type="Gene3D" id="1.20.5.140">
    <property type="match status" value="1"/>
</dbReference>
<comment type="caution">
    <text evidence="14">The sequence shown here is derived from an EMBL/GenBank/DDBJ whole genome shotgun (WGS) entry which is preliminary data.</text>
</comment>
<dbReference type="InterPro" id="IPR036397">
    <property type="entry name" value="RNaseH_sf"/>
</dbReference>
<organism evidence="14 15">
    <name type="scientific">Hominimerdicola aceti</name>
    <dbReference type="NCBI Taxonomy" id="2981726"/>
    <lineage>
        <taxon>Bacteria</taxon>
        <taxon>Bacillati</taxon>
        <taxon>Bacillota</taxon>
        <taxon>Clostridia</taxon>
        <taxon>Eubacteriales</taxon>
        <taxon>Oscillospiraceae</taxon>
        <taxon>Hominimerdicola</taxon>
    </lineage>
</organism>
<evidence type="ECO:0000256" key="8">
    <source>
        <dbReference type="ARBA" id="ARBA00022839"/>
    </source>
</evidence>
<dbReference type="GO" id="GO:0008408">
    <property type="term" value="F:3'-5' exonuclease activity"/>
    <property type="evidence" value="ECO:0007669"/>
    <property type="project" value="UniProtKB-UniRule"/>
</dbReference>
<evidence type="ECO:0000256" key="11">
    <source>
        <dbReference type="HAMAP-Rule" id="MF_00356"/>
    </source>
</evidence>
<comment type="catalytic activity">
    <reaction evidence="10 11">
        <text>DNA(n) + a 2'-deoxyribonucleoside 5'-triphosphate = DNA(n+1) + diphosphate</text>
        <dbReference type="Rhea" id="RHEA:22508"/>
        <dbReference type="Rhea" id="RHEA-COMP:17339"/>
        <dbReference type="Rhea" id="RHEA-COMP:17340"/>
        <dbReference type="ChEBI" id="CHEBI:33019"/>
        <dbReference type="ChEBI" id="CHEBI:61560"/>
        <dbReference type="ChEBI" id="CHEBI:173112"/>
        <dbReference type="EC" id="2.7.7.7"/>
    </reaction>
</comment>
<keyword evidence="15" id="KW-1185">Reference proteome</keyword>
<evidence type="ECO:0000259" key="13">
    <source>
        <dbReference type="SMART" id="SM00481"/>
    </source>
</evidence>
<comment type="subcellular location">
    <subcellularLocation>
        <location evidence="11">Cytoplasm</location>
    </subcellularLocation>
</comment>
<dbReference type="Gene3D" id="3.30.1900.20">
    <property type="match status" value="2"/>
</dbReference>
<dbReference type="InterPro" id="IPR044923">
    <property type="entry name" value="PolC_middle_finger_sf"/>
</dbReference>
<dbReference type="GO" id="GO:0003677">
    <property type="term" value="F:DNA binding"/>
    <property type="evidence" value="ECO:0007669"/>
    <property type="project" value="UniProtKB-UniRule"/>
</dbReference>
<dbReference type="SMART" id="SM00479">
    <property type="entry name" value="EXOIII"/>
    <property type="match status" value="1"/>
</dbReference>
<dbReference type="InterPro" id="IPR006054">
    <property type="entry name" value="DnaQ"/>
</dbReference>
<dbReference type="InterPro" id="IPR040982">
    <property type="entry name" value="DNA_pol3_finger"/>
</dbReference>
<dbReference type="Gene3D" id="1.10.150.870">
    <property type="match status" value="1"/>
</dbReference>
<reference evidence="14 15" key="1">
    <citation type="journal article" date="2021" name="ISME Commun">
        <title>Automated analysis of genomic sequences facilitates high-throughput and comprehensive description of bacteria.</title>
        <authorList>
            <person name="Hitch T.C.A."/>
        </authorList>
    </citation>
    <scope>NUCLEOTIDE SEQUENCE [LARGE SCALE GENOMIC DNA]</scope>
    <source>
        <strain evidence="14 15">Sanger_31</strain>
    </source>
</reference>
<accession>A0AAE3LGM3</accession>
<dbReference type="Gene3D" id="2.40.50.140">
    <property type="entry name" value="Nucleic acid-binding proteins"/>
    <property type="match status" value="1"/>
</dbReference>
<dbReference type="Proteomes" id="UP001208131">
    <property type="component" value="Unassembled WGS sequence"/>
</dbReference>
<name>A0AAE3LGM3_9FIRM</name>
<dbReference type="RefSeq" id="WP_267300241.1">
    <property type="nucleotide sequence ID" value="NZ_JAOQJZ010000001.1"/>
</dbReference>
<dbReference type="PANTHER" id="PTHR32294:SF5">
    <property type="entry name" value="DNA POLYMERASE III POLC-TYPE"/>
    <property type="match status" value="1"/>
</dbReference>
<keyword evidence="6 11" id="KW-0540">Nuclease</keyword>
<evidence type="ECO:0000256" key="10">
    <source>
        <dbReference type="ARBA" id="ARBA00049244"/>
    </source>
</evidence>
<evidence type="ECO:0000256" key="6">
    <source>
        <dbReference type="ARBA" id="ARBA00022722"/>
    </source>
</evidence>
<dbReference type="NCBIfam" id="TIGR00573">
    <property type="entry name" value="dnaq"/>
    <property type="match status" value="1"/>
</dbReference>
<dbReference type="InterPro" id="IPR029460">
    <property type="entry name" value="DNAPol_HHH"/>
</dbReference>
<dbReference type="Gene3D" id="3.30.420.10">
    <property type="entry name" value="Ribonuclease H-like superfamily/Ribonuclease H"/>
    <property type="match status" value="1"/>
</dbReference>
<dbReference type="NCBIfam" id="NF001688">
    <property type="entry name" value="PRK00448.1"/>
    <property type="match status" value="1"/>
</dbReference>
<dbReference type="InterPro" id="IPR011708">
    <property type="entry name" value="DNA_pol3_alpha_NTPase_dom"/>
</dbReference>
<sequence length="1492" mass="167700">MNTYTIESFFENYKELIPSVIEKGRILRLGYNEENGTFTCQAAFDKLVPFDSTVEFEMKMRAALGAGKFILQLKYTPDMLCAEYFPELCKFLKSRFPLVNGFFDNAEAVYENGIFTVDIKHGGEALLKKAGIETAFPALTMELFSVRADIRLTGVLETDMEEHQREQEEFLNSLPVPKIDPAQPEKKAAVTTNTASGASVDFRTANVDFTRFSLLCDDALVLMGAPISGNEQVMQMKDIPADYRGRVVVWGDIFGPVETKETKSGMLIAHLNFTDYTSSNSIKFIGSNKNFRNMKGLKRAVLEAMLEHLKAGKTILVAGEIEEDDFDHSINIKPDSIMVVKREKEKDTCEHKRVELHCHTNMSMMDALTPAGKLVERAYSWGHKALAITDHGVVQGYPDAGNTCIGIRKGGGDFKVLYGIESYEVNNDEKIFRGTDKRELTDEIICFDLETTGTNPNEDRIIEIGAVKLRDLEVVDKLDIFVNPERPIPEFISNLTHITDDMVKDGASEREALLKFKEFIGDDPVLVAHNSQFDTGFISACAKRQGIEIKYSSIDTVPMSQIMLPELEKHKLNYVAEHFGLGDFQHHRGCDDAEVLAGIFISLSKMLMEQYPLILITVDMINSLLANENQVLAKPTYHQIIIVRNNTGLKNLYRLISDSNLKYFKRRARIPKSELVRHREGLILGSACERGEVIQAYLEGRNYDEIKQIASFYDYLEIQPDGNNKFMLTTEKPPYDRIHTAEDIKDINRFIVKLGEDLGIPVCATGDVHFMDKTDAQFRSVIQASMGFPDADTQPPLYLKTTNQMLDELSYLGEEKAFEVVVTNTNNVADMVDPDLKAFPNGTYTPFIEGSVYQLQYICWKKCCSIYGDCDPETIEVPEGEDVDVSKYFEGHIPDLVFKRLKRELDSIIKHGFAVLYMISQKLVANSNENGYQVGSRGSVGSSFVASMSGISEVNPLVPHYVCLNCHHSEFITDGSVGSGFDLPPKNCPVCGENMHRDGHDIPFETFLGFDGDKAPDIDLNFSGDYQAKAHKYTEVLFGEDHVFKAGTIGMIQEKTAFGYVMKYLDERGKTVPKAEIERLKLGCCGIKRTTSQHPGGMVVIPSDYEVYDFTPVQHPAEKVDSDMVTTHFDFHSLHDTILKLDELGHDNPTMYKYLEMFTGRDILDCPMSDPAVYSLFTSPESLGVTEEDIMCQTGTLGIPEMGTPFVRQMLLDCQPKNFSDLLQISGLSHGTDVWLGNAQELIKNGTCDISNVIGTRDSIMTYLLYHGVEPKLSFKIMEITRKGKAPKLLTEEMKENMRQHDVPEWYIDSCLKIKYMFPKAHAAAYVTAAIRLCWFKVHEPLAFYATYFTVKGEDFDAEIALKGKYIVRSKIEEIKNKPKDEVSGKDSGVLEILMLVNEMLSRGYDFLPVNIKKSHATIYQIEDGKIRLPFCSLNGVGESAAISIYEKAQNGEFISIEEFQQQSGVSKSVIETLEKNGAFGDMPKSNQISLF</sequence>
<dbReference type="InterPro" id="IPR006308">
    <property type="entry name" value="Pol_III_a_PolC-type_gram_pos"/>
</dbReference>
<keyword evidence="8 11" id="KW-0269">Exonuclease</keyword>
<dbReference type="Pfam" id="PF14579">
    <property type="entry name" value="HHH_6"/>
    <property type="match status" value="1"/>
</dbReference>
<evidence type="ECO:0000313" key="15">
    <source>
        <dbReference type="Proteomes" id="UP001208131"/>
    </source>
</evidence>
<dbReference type="InterPro" id="IPR004805">
    <property type="entry name" value="DnaE2/DnaE/PolC"/>
</dbReference>
<dbReference type="PANTHER" id="PTHR32294">
    <property type="entry name" value="DNA POLYMERASE III SUBUNIT ALPHA"/>
    <property type="match status" value="1"/>
</dbReference>
<dbReference type="Pfam" id="PF07733">
    <property type="entry name" value="DNA_pol3_alpha"/>
    <property type="match status" value="2"/>
</dbReference>
<dbReference type="Pfam" id="PF02811">
    <property type="entry name" value="PHP"/>
    <property type="match status" value="1"/>
</dbReference>
<dbReference type="EMBL" id="JAOQJZ010000001">
    <property type="protein sequence ID" value="MCU6704535.1"/>
    <property type="molecule type" value="Genomic_DNA"/>
</dbReference>
<evidence type="ECO:0000256" key="9">
    <source>
        <dbReference type="ARBA" id="ARBA00022932"/>
    </source>
</evidence>
<dbReference type="InterPro" id="IPR013520">
    <property type="entry name" value="Ribonucl_H"/>
</dbReference>
<dbReference type="SUPFAM" id="SSF53098">
    <property type="entry name" value="Ribonuclease H-like"/>
    <property type="match status" value="1"/>
</dbReference>
<dbReference type="Gene3D" id="1.10.150.700">
    <property type="entry name" value="PolC, middle finger domain"/>
    <property type="match status" value="1"/>
</dbReference>